<dbReference type="WBParaSite" id="nRc.2.0.1.t02941-RA">
    <property type="protein sequence ID" value="nRc.2.0.1.t02941-RA"/>
    <property type="gene ID" value="nRc.2.0.1.g02941"/>
</dbReference>
<keyword evidence="1" id="KW-1185">Reference proteome</keyword>
<reference evidence="2" key="1">
    <citation type="submission" date="2022-11" db="UniProtKB">
        <authorList>
            <consortium name="WormBaseParasite"/>
        </authorList>
    </citation>
    <scope>IDENTIFICATION</scope>
</reference>
<accession>A0A915HN62</accession>
<sequence length="100" mass="11396">MISKRKIESAIDLIGCVVTINVIIRINIVITVDTINVDAICEFRDDELKVILKSQIISLGGYMELIVHDVSNKAFTVRNDIQNEVNEEIDKDEDDYIDEE</sequence>
<evidence type="ECO:0000313" key="2">
    <source>
        <dbReference type="WBParaSite" id="nRc.2.0.1.t02941-RA"/>
    </source>
</evidence>
<evidence type="ECO:0000313" key="1">
    <source>
        <dbReference type="Proteomes" id="UP000887565"/>
    </source>
</evidence>
<dbReference type="AlphaFoldDB" id="A0A915HN62"/>
<dbReference type="Proteomes" id="UP000887565">
    <property type="component" value="Unplaced"/>
</dbReference>
<proteinExistence type="predicted"/>
<protein>
    <submittedName>
        <fullName evidence="2">Uncharacterized protein</fullName>
    </submittedName>
</protein>
<name>A0A915HN62_ROMCU</name>
<organism evidence="1 2">
    <name type="scientific">Romanomermis culicivorax</name>
    <name type="common">Nematode worm</name>
    <dbReference type="NCBI Taxonomy" id="13658"/>
    <lineage>
        <taxon>Eukaryota</taxon>
        <taxon>Metazoa</taxon>
        <taxon>Ecdysozoa</taxon>
        <taxon>Nematoda</taxon>
        <taxon>Enoplea</taxon>
        <taxon>Dorylaimia</taxon>
        <taxon>Mermithida</taxon>
        <taxon>Mermithoidea</taxon>
        <taxon>Mermithidae</taxon>
        <taxon>Romanomermis</taxon>
    </lineage>
</organism>